<dbReference type="EMBL" id="JACHOC010000012">
    <property type="protein sequence ID" value="MBB4624772.1"/>
    <property type="molecule type" value="Genomic_DNA"/>
</dbReference>
<dbReference type="PANTHER" id="PTHR13593">
    <property type="match status" value="1"/>
</dbReference>
<dbReference type="InterPro" id="IPR051057">
    <property type="entry name" value="PI-PLC_domain"/>
</dbReference>
<comment type="caution">
    <text evidence="1">The sequence shown here is derived from an EMBL/GenBank/DDBJ whole genome shotgun (WGS) entry which is preliminary data.</text>
</comment>
<gene>
    <name evidence="1" type="ORF">GGQ57_004717</name>
</gene>
<dbReference type="Gene3D" id="3.20.20.190">
    <property type="entry name" value="Phosphatidylinositol (PI) phosphodiesterase"/>
    <property type="match status" value="1"/>
</dbReference>
<proteinExistence type="predicted"/>
<dbReference type="InterPro" id="IPR017946">
    <property type="entry name" value="PLC-like_Pdiesterase_TIM-brl"/>
</dbReference>
<dbReference type="SUPFAM" id="SSF51695">
    <property type="entry name" value="PLC-like phosphodiesterases"/>
    <property type="match status" value="1"/>
</dbReference>
<dbReference type="PANTHER" id="PTHR13593:SF113">
    <property type="entry name" value="SI:DKEY-266F7.9"/>
    <property type="match status" value="1"/>
</dbReference>
<dbReference type="Proteomes" id="UP000533637">
    <property type="component" value="Unassembled WGS sequence"/>
</dbReference>
<evidence type="ECO:0000313" key="1">
    <source>
        <dbReference type="EMBL" id="MBB4624772.1"/>
    </source>
</evidence>
<reference evidence="1 2" key="1">
    <citation type="submission" date="2020-08" db="EMBL/GenBank/DDBJ databases">
        <title>Genomic Encyclopedia of Type Strains, Phase IV (KMG-IV): sequencing the most valuable type-strain genomes for metagenomic binning, comparative biology and taxonomic classification.</title>
        <authorList>
            <person name="Goeker M."/>
        </authorList>
    </citation>
    <scope>NUCLEOTIDE SEQUENCE [LARGE SCALE GENOMIC DNA]</scope>
    <source>
        <strain evidence="1 2">DSM 102983</strain>
    </source>
</reference>
<protein>
    <recommendedName>
        <fullName evidence="3">Phosphatidylinositol diacylglycerol-lyase</fullName>
    </recommendedName>
</protein>
<organism evidence="1 2">
    <name type="scientific">Parabacteroides faecis</name>
    <dbReference type="NCBI Taxonomy" id="1217282"/>
    <lineage>
        <taxon>Bacteria</taxon>
        <taxon>Pseudomonadati</taxon>
        <taxon>Bacteroidota</taxon>
        <taxon>Bacteroidia</taxon>
        <taxon>Bacteroidales</taxon>
        <taxon>Tannerellaceae</taxon>
        <taxon>Parabacteroides</taxon>
    </lineage>
</organism>
<dbReference type="RefSeq" id="WP_229801156.1">
    <property type="nucleotide sequence ID" value="NZ_BMPB01000016.1"/>
</dbReference>
<evidence type="ECO:0000313" key="2">
    <source>
        <dbReference type="Proteomes" id="UP000533637"/>
    </source>
</evidence>
<evidence type="ECO:0008006" key="3">
    <source>
        <dbReference type="Google" id="ProtNLM"/>
    </source>
</evidence>
<name>A0ABR6KTG1_9BACT</name>
<accession>A0ABR6KTG1</accession>
<sequence>MIKLGTHNSMTYLTPTGALQVLAWPTGKCQDLTIEEQYEFGVRLFDLRIRFEDKDTPYFAHGFLEFRKKKVTDVLDFLNGKRDCVVNLVMESFGKVQDTQDAFFVDFCKMSEATYKEITFIGGWSKFPSSGHSLYTFAPKERIQKNEVYKVFTLLNQGIQEGKSEIQNPSGNGKDVLKKIVDGGVELLKSPVFFAQQNNPEYWKNVNEDSYTMMDFVQIGASDDYLSKLPASLQERIRQLAKTRPKFE</sequence>
<keyword evidence="2" id="KW-1185">Reference proteome</keyword>